<evidence type="ECO:0000256" key="1">
    <source>
        <dbReference type="SAM" id="MobiDB-lite"/>
    </source>
</evidence>
<keyword evidence="3" id="KW-1185">Reference proteome</keyword>
<name>A0ABD2WIX2_9HYME</name>
<gene>
    <name evidence="2" type="ORF">TKK_012625</name>
</gene>
<proteinExistence type="predicted"/>
<feature type="compositionally biased region" description="Gly residues" evidence="1">
    <location>
        <begin position="17"/>
        <end position="27"/>
    </location>
</feature>
<evidence type="ECO:0000313" key="3">
    <source>
        <dbReference type="Proteomes" id="UP001627154"/>
    </source>
</evidence>
<protein>
    <submittedName>
        <fullName evidence="2">Uncharacterized protein</fullName>
    </submittedName>
</protein>
<dbReference type="EMBL" id="JBJJXI010000101">
    <property type="protein sequence ID" value="KAL3392923.1"/>
    <property type="molecule type" value="Genomic_DNA"/>
</dbReference>
<dbReference type="AlphaFoldDB" id="A0ABD2WIX2"/>
<feature type="region of interest" description="Disordered" evidence="1">
    <location>
        <begin position="1"/>
        <end position="43"/>
    </location>
</feature>
<reference evidence="2 3" key="1">
    <citation type="journal article" date="2024" name="bioRxiv">
        <title>A reference genome for Trichogramma kaykai: A tiny desert-dwelling parasitoid wasp with competing sex-ratio distorters.</title>
        <authorList>
            <person name="Culotta J."/>
            <person name="Lindsey A.R."/>
        </authorList>
    </citation>
    <scope>NUCLEOTIDE SEQUENCE [LARGE SCALE GENOMIC DNA]</scope>
    <source>
        <strain evidence="2 3">KSX58</strain>
    </source>
</reference>
<evidence type="ECO:0000313" key="2">
    <source>
        <dbReference type="EMBL" id="KAL3392923.1"/>
    </source>
</evidence>
<dbReference type="PROSITE" id="PS51257">
    <property type="entry name" value="PROKAR_LIPOPROTEIN"/>
    <property type="match status" value="1"/>
</dbReference>
<comment type="caution">
    <text evidence="2">The sequence shown here is derived from an EMBL/GenBank/DDBJ whole genome shotgun (WGS) entry which is preliminary data.</text>
</comment>
<sequence length="90" mass="9279">MAQDREMNSRCWSSNGSAGGGGGGGCDGSVSSPSYPSCRVSNSDGRRIAVGSKSFALTAQLQGGRQNSISVQQRVKRALPILLTVSTPSF</sequence>
<dbReference type="Proteomes" id="UP001627154">
    <property type="component" value="Unassembled WGS sequence"/>
</dbReference>
<accession>A0ABD2WIX2</accession>
<organism evidence="2 3">
    <name type="scientific">Trichogramma kaykai</name>
    <dbReference type="NCBI Taxonomy" id="54128"/>
    <lineage>
        <taxon>Eukaryota</taxon>
        <taxon>Metazoa</taxon>
        <taxon>Ecdysozoa</taxon>
        <taxon>Arthropoda</taxon>
        <taxon>Hexapoda</taxon>
        <taxon>Insecta</taxon>
        <taxon>Pterygota</taxon>
        <taxon>Neoptera</taxon>
        <taxon>Endopterygota</taxon>
        <taxon>Hymenoptera</taxon>
        <taxon>Apocrita</taxon>
        <taxon>Proctotrupomorpha</taxon>
        <taxon>Chalcidoidea</taxon>
        <taxon>Trichogrammatidae</taxon>
        <taxon>Trichogramma</taxon>
    </lineage>
</organism>